<keyword evidence="3 5" id="KW-1133">Transmembrane helix</keyword>
<evidence type="ECO:0000259" key="6">
    <source>
        <dbReference type="Pfam" id="PF00916"/>
    </source>
</evidence>
<dbReference type="STRING" id="6313.A0A0K0CVC7"/>
<comment type="subcellular location">
    <subcellularLocation>
        <location evidence="1">Membrane</location>
        <topology evidence="1">Multi-pass membrane protein</topology>
    </subcellularLocation>
</comment>
<keyword evidence="4 5" id="KW-0472">Membrane</keyword>
<evidence type="ECO:0000256" key="1">
    <source>
        <dbReference type="ARBA" id="ARBA00004141"/>
    </source>
</evidence>
<evidence type="ECO:0000256" key="3">
    <source>
        <dbReference type="ARBA" id="ARBA00022989"/>
    </source>
</evidence>
<evidence type="ECO:0000313" key="7">
    <source>
        <dbReference type="Proteomes" id="UP000035642"/>
    </source>
</evidence>
<dbReference type="GO" id="GO:0055085">
    <property type="term" value="P:transmembrane transport"/>
    <property type="evidence" value="ECO:0007669"/>
    <property type="project" value="InterPro"/>
</dbReference>
<organism evidence="7 8">
    <name type="scientific">Angiostrongylus cantonensis</name>
    <name type="common">Rat lungworm</name>
    <dbReference type="NCBI Taxonomy" id="6313"/>
    <lineage>
        <taxon>Eukaryota</taxon>
        <taxon>Metazoa</taxon>
        <taxon>Ecdysozoa</taxon>
        <taxon>Nematoda</taxon>
        <taxon>Chromadorea</taxon>
        <taxon>Rhabditida</taxon>
        <taxon>Rhabditina</taxon>
        <taxon>Rhabditomorpha</taxon>
        <taxon>Strongyloidea</taxon>
        <taxon>Metastrongylidae</taxon>
        <taxon>Angiostrongylus</taxon>
    </lineage>
</organism>
<dbReference type="AlphaFoldDB" id="A0A0K0CVC7"/>
<reference evidence="7" key="1">
    <citation type="submission" date="2012-09" db="EMBL/GenBank/DDBJ databases">
        <authorList>
            <person name="Martin A.A."/>
        </authorList>
    </citation>
    <scope>NUCLEOTIDE SEQUENCE</scope>
</reference>
<feature type="transmembrane region" description="Helical" evidence="5">
    <location>
        <begin position="205"/>
        <end position="228"/>
    </location>
</feature>
<dbReference type="Pfam" id="PF00916">
    <property type="entry name" value="Sulfate_transp"/>
    <property type="match status" value="1"/>
</dbReference>
<name>A0A0K0CVC7_ANGCA</name>
<feature type="transmembrane region" description="Helical" evidence="5">
    <location>
        <begin position="51"/>
        <end position="71"/>
    </location>
</feature>
<keyword evidence="7" id="KW-1185">Reference proteome</keyword>
<evidence type="ECO:0000256" key="4">
    <source>
        <dbReference type="ARBA" id="ARBA00023136"/>
    </source>
</evidence>
<evidence type="ECO:0000313" key="8">
    <source>
        <dbReference type="WBParaSite" id="ACAC_0000126801-mRNA-1"/>
    </source>
</evidence>
<evidence type="ECO:0000256" key="2">
    <source>
        <dbReference type="ARBA" id="ARBA00022692"/>
    </source>
</evidence>
<protein>
    <submittedName>
        <fullName evidence="8">Sulfate_transp domain-containing protein</fullName>
    </submittedName>
</protein>
<feature type="transmembrane region" description="Helical" evidence="5">
    <location>
        <begin position="240"/>
        <end position="258"/>
    </location>
</feature>
<dbReference type="Proteomes" id="UP000035642">
    <property type="component" value="Unassembled WGS sequence"/>
</dbReference>
<accession>A0A0K0CVC7</accession>
<dbReference type="InterPro" id="IPR001902">
    <property type="entry name" value="SLC26A/SulP_fam"/>
</dbReference>
<dbReference type="PANTHER" id="PTHR11814">
    <property type="entry name" value="SULFATE TRANSPORTER"/>
    <property type="match status" value="1"/>
</dbReference>
<dbReference type="InterPro" id="IPR011547">
    <property type="entry name" value="SLC26A/SulP_dom"/>
</dbReference>
<feature type="domain" description="SLC26A/SulP transporter" evidence="6">
    <location>
        <begin position="202"/>
        <end position="304"/>
    </location>
</feature>
<keyword evidence="2 5" id="KW-0812">Transmembrane</keyword>
<feature type="transmembrane region" description="Helical" evidence="5">
    <location>
        <begin position="303"/>
        <end position="330"/>
    </location>
</feature>
<evidence type="ECO:0000256" key="5">
    <source>
        <dbReference type="SAM" id="Phobius"/>
    </source>
</evidence>
<proteinExistence type="predicted"/>
<dbReference type="GO" id="GO:0016020">
    <property type="term" value="C:membrane"/>
    <property type="evidence" value="ECO:0007669"/>
    <property type="project" value="UniProtKB-SubCell"/>
</dbReference>
<feature type="transmembrane region" description="Helical" evidence="5">
    <location>
        <begin position="148"/>
        <end position="170"/>
    </location>
</feature>
<reference evidence="8" key="2">
    <citation type="submission" date="2017-02" db="UniProtKB">
        <authorList>
            <consortium name="WormBaseParasite"/>
        </authorList>
    </citation>
    <scope>IDENTIFICATION</scope>
</reference>
<dbReference type="WBParaSite" id="ACAC_0000126801-mRNA-1">
    <property type="protein sequence ID" value="ACAC_0000126801-mRNA-1"/>
    <property type="gene ID" value="ACAC_0000126801"/>
</dbReference>
<sequence>MSAGDDGGFITCAQKGFAEIFVSIAPNLALLFKTVHCFLNQTATVRSFMGILNDATITGSFAVVALMAGVANDNVMAKHGGGIVELIRNNRAAVHVLVAQIDDIMGVRVPKASGAGYVFIVGPTGYRGVCHRLPQPELPTMPILKECMMQSIGISIVIIAVHISMAKILGKKLGYVIDDSQLFLSNNIFASWLSYVIYKPHTQELYAIGLTSFMGSFFSIYPVSTALGRTMVNVKSGARTQLSALFSCALLLAIILWFGPLLRDLPSCVLASIITVALKSMFMKYSELKSIYPVSKIDFSIWVVSFTCTVFINVMEGLAISLIFALFTVIGRSQWPEWQYFFPSTDIIGANDSGGSIGPFDMCVFRFDGPLLFTNVER</sequence>